<organism evidence="3 4">
    <name type="scientific">Azotobacter beijerinckii</name>
    <dbReference type="NCBI Taxonomy" id="170623"/>
    <lineage>
        <taxon>Bacteria</taxon>
        <taxon>Pseudomonadati</taxon>
        <taxon>Pseudomonadota</taxon>
        <taxon>Gammaproteobacteria</taxon>
        <taxon>Pseudomonadales</taxon>
        <taxon>Pseudomonadaceae</taxon>
        <taxon>Azotobacter</taxon>
    </lineage>
</organism>
<dbReference type="RefSeq" id="WP_090622327.1">
    <property type="nucleotide sequence ID" value="NZ_FOFJ01000021.1"/>
</dbReference>
<accession>A0A1H9JSD7</accession>
<feature type="region of interest" description="Disordered" evidence="1">
    <location>
        <begin position="167"/>
        <end position="186"/>
    </location>
</feature>
<reference evidence="3 4" key="1">
    <citation type="submission" date="2016-10" db="EMBL/GenBank/DDBJ databases">
        <authorList>
            <person name="de Groot N.N."/>
        </authorList>
    </citation>
    <scope>NUCLEOTIDE SEQUENCE [LARGE SCALE GENOMIC DNA]</scope>
    <source>
        <strain evidence="3 4">DSM 378</strain>
    </source>
</reference>
<dbReference type="GO" id="GO:0003677">
    <property type="term" value="F:DNA binding"/>
    <property type="evidence" value="ECO:0007669"/>
    <property type="project" value="InterPro"/>
</dbReference>
<dbReference type="Gene3D" id="1.10.150.20">
    <property type="entry name" value="5' to 3' exonuclease, C-terminal subdomain"/>
    <property type="match status" value="1"/>
</dbReference>
<dbReference type="AlphaFoldDB" id="A0A1H9JSD7"/>
<dbReference type="Proteomes" id="UP000199267">
    <property type="component" value="Unassembled WGS sequence"/>
</dbReference>
<dbReference type="GO" id="GO:0003899">
    <property type="term" value="F:DNA-directed RNA polymerase activity"/>
    <property type="evidence" value="ECO:0007669"/>
    <property type="project" value="InterPro"/>
</dbReference>
<protein>
    <recommendedName>
        <fullName evidence="2">RNA polymerase alpha subunit C-terminal domain-containing protein</fullName>
    </recommendedName>
</protein>
<proteinExistence type="predicted"/>
<dbReference type="EMBL" id="FOFJ01000021">
    <property type="protein sequence ID" value="SEQ89719.1"/>
    <property type="molecule type" value="Genomic_DNA"/>
</dbReference>
<dbReference type="InterPro" id="IPR011260">
    <property type="entry name" value="RNAP_asu_C"/>
</dbReference>
<gene>
    <name evidence="3" type="ORF">SAMN04244573_02470</name>
</gene>
<sequence length="186" mass="21087">MSVEERNREYAERAARDARRKQELAFLGLTTREYHAVMQAGVNGVADFSMKSVLDLLKVQQVGKITVQGICKKLEVNGIRLSGPYFHELPEKQTPEQRCRAMDREVEALHAEVERLRKDAELERVMQRAAVELPDGWEIRICVERGAGWVDLFNPEGDEIADTWSGQETLSDEVSEAVDTAKEASR</sequence>
<evidence type="ECO:0000259" key="2">
    <source>
        <dbReference type="Pfam" id="PF03118"/>
    </source>
</evidence>
<evidence type="ECO:0000313" key="3">
    <source>
        <dbReference type="EMBL" id="SEQ89719.1"/>
    </source>
</evidence>
<dbReference type="GO" id="GO:0006351">
    <property type="term" value="P:DNA-templated transcription"/>
    <property type="evidence" value="ECO:0007669"/>
    <property type="project" value="InterPro"/>
</dbReference>
<name>A0A1H9JSD7_9GAMM</name>
<evidence type="ECO:0000313" key="4">
    <source>
        <dbReference type="Proteomes" id="UP000199267"/>
    </source>
</evidence>
<evidence type="ECO:0000256" key="1">
    <source>
        <dbReference type="SAM" id="MobiDB-lite"/>
    </source>
</evidence>
<dbReference type="Pfam" id="PF03118">
    <property type="entry name" value="RNA_pol_A_CTD"/>
    <property type="match status" value="1"/>
</dbReference>
<feature type="domain" description="RNA polymerase alpha subunit C-terminal" evidence="2">
    <location>
        <begin position="18"/>
        <end position="75"/>
    </location>
</feature>
<dbReference type="SUPFAM" id="SSF47789">
    <property type="entry name" value="C-terminal domain of RNA polymerase alpha subunit"/>
    <property type="match status" value="1"/>
</dbReference>